<evidence type="ECO:0000313" key="3">
    <source>
        <dbReference type="Proteomes" id="UP000283383"/>
    </source>
</evidence>
<proteinExistence type="predicted"/>
<protein>
    <submittedName>
        <fullName evidence="2">Uncharacterized protein</fullName>
    </submittedName>
</protein>
<name>A0A420J5D6_9PEZI</name>
<feature type="compositionally biased region" description="Polar residues" evidence="1">
    <location>
        <begin position="1"/>
        <end position="13"/>
    </location>
</feature>
<dbReference type="Proteomes" id="UP000283383">
    <property type="component" value="Unassembled WGS sequence"/>
</dbReference>
<sequence>MSVEYSNASSGESSHGEISKQPLDQRSSSLKSLMGCYIESTFDSNRGKTPGISCPACSKTPKITLISWKENPVSPLTSCPPSQYPDLFLKKDSKENTNNNPSLGLKLQTNLIAALDFDLSTYNVSDTNKDFSALSLAKPEINLEKIEQKSGSEQLTAKKLQKKRCKSISDSDDTVRVSITRKLSLSEKREFFDIKDQLTLIDLTRAHQCTQQGRLRKASPPKVPPTSLGLTREYAIDNPGMYRVVQWYRKGLLHAEDIEGHRLSSLYPTIVRKSRKETIRRRSQLSISIQPDEISNAETPASSIRKTHRRGVCDESEAYSIWILKQCEQTNNILFNDSILTQPRLEGKSRYEIQQADESIADDDQIMGEKEKIHENVDNENFDDEYSLANSKEVKSETHVRKKDSFAQNYNSDTGREEIESSHVDDFSRDNVSSSRYLIPIEDNSPFYNIKKFENQSYQLSLASQMKDREDIVTKSNVLRKRDSEVFSEPSRDACLNLNNLASKLVKNRLFYFKNSYTRLQSSLYHDFPESSSRGKGRIHHDAHNKIVRYHEHDRLMSSYSSQINSSQPFHDPYQFLNIKEQKTSNFRFFRLVPMQQNVQFQRQNLPRGQVRDQKMASYSIDLSRVDTERLHIYFKNQLDIDLYKSSQEGPQDLKDYEMLAIAPHIPQKIIDRDSVRLSRLQDREINHNFE</sequence>
<gene>
    <name evidence="2" type="ORF">GcM3_029006</name>
</gene>
<dbReference type="AlphaFoldDB" id="A0A420J5D6"/>
<dbReference type="EMBL" id="MCBQ01002935">
    <property type="protein sequence ID" value="RKF81981.1"/>
    <property type="molecule type" value="Genomic_DNA"/>
</dbReference>
<keyword evidence="3" id="KW-1185">Reference proteome</keyword>
<organism evidence="2 3">
    <name type="scientific">Golovinomyces cichoracearum</name>
    <dbReference type="NCBI Taxonomy" id="62708"/>
    <lineage>
        <taxon>Eukaryota</taxon>
        <taxon>Fungi</taxon>
        <taxon>Dikarya</taxon>
        <taxon>Ascomycota</taxon>
        <taxon>Pezizomycotina</taxon>
        <taxon>Leotiomycetes</taxon>
        <taxon>Erysiphales</taxon>
        <taxon>Erysiphaceae</taxon>
        <taxon>Golovinomyces</taxon>
    </lineage>
</organism>
<evidence type="ECO:0000313" key="2">
    <source>
        <dbReference type="EMBL" id="RKF81981.1"/>
    </source>
</evidence>
<feature type="region of interest" description="Disordered" evidence="1">
    <location>
        <begin position="1"/>
        <end position="23"/>
    </location>
</feature>
<accession>A0A420J5D6</accession>
<reference evidence="2 3" key="1">
    <citation type="journal article" date="2018" name="BMC Genomics">
        <title>Comparative genome analyses reveal sequence features reflecting distinct modes of host-adaptation between dicot and monocot powdery mildew.</title>
        <authorList>
            <person name="Wu Y."/>
            <person name="Ma X."/>
            <person name="Pan Z."/>
            <person name="Kale S.D."/>
            <person name="Song Y."/>
            <person name="King H."/>
            <person name="Zhang Q."/>
            <person name="Presley C."/>
            <person name="Deng X."/>
            <person name="Wei C.I."/>
            <person name="Xiao S."/>
        </authorList>
    </citation>
    <scope>NUCLEOTIDE SEQUENCE [LARGE SCALE GENOMIC DNA]</scope>
    <source>
        <strain evidence="2">UMSG3</strain>
    </source>
</reference>
<comment type="caution">
    <text evidence="2">The sequence shown here is derived from an EMBL/GenBank/DDBJ whole genome shotgun (WGS) entry which is preliminary data.</text>
</comment>
<evidence type="ECO:0000256" key="1">
    <source>
        <dbReference type="SAM" id="MobiDB-lite"/>
    </source>
</evidence>